<reference evidence="2 3" key="1">
    <citation type="submission" date="2018-02" db="EMBL/GenBank/DDBJ databases">
        <title>The genomes of Aspergillus section Nigri reveals drivers in fungal speciation.</title>
        <authorList>
            <consortium name="DOE Joint Genome Institute"/>
            <person name="Vesth T.C."/>
            <person name="Nybo J."/>
            <person name="Theobald S."/>
            <person name="Brandl J."/>
            <person name="Frisvad J.C."/>
            <person name="Nielsen K.F."/>
            <person name="Lyhne E.K."/>
            <person name="Kogle M.E."/>
            <person name="Kuo A."/>
            <person name="Riley R."/>
            <person name="Clum A."/>
            <person name="Nolan M."/>
            <person name="Lipzen A."/>
            <person name="Salamov A."/>
            <person name="Henrissat B."/>
            <person name="Wiebenga A."/>
            <person name="De vries R.P."/>
            <person name="Grigoriev I.V."/>
            <person name="Mortensen U.H."/>
            <person name="Andersen M.R."/>
            <person name="Baker S.E."/>
        </authorList>
    </citation>
    <scope>NUCLEOTIDE SEQUENCE [LARGE SCALE GENOMIC DNA]</scope>
    <source>
        <strain evidence="2 3">CBS 114.51</strain>
    </source>
</reference>
<organism evidence="2 3">
    <name type="scientific">Aspergillus japonicus CBS 114.51</name>
    <dbReference type="NCBI Taxonomy" id="1448312"/>
    <lineage>
        <taxon>Eukaryota</taxon>
        <taxon>Fungi</taxon>
        <taxon>Dikarya</taxon>
        <taxon>Ascomycota</taxon>
        <taxon>Pezizomycotina</taxon>
        <taxon>Eurotiomycetes</taxon>
        <taxon>Eurotiomycetidae</taxon>
        <taxon>Eurotiales</taxon>
        <taxon>Aspergillaceae</taxon>
        <taxon>Aspergillus</taxon>
        <taxon>Aspergillus subgen. Circumdati</taxon>
    </lineage>
</organism>
<dbReference type="EMBL" id="KZ824881">
    <property type="protein sequence ID" value="RAH76223.1"/>
    <property type="molecule type" value="Genomic_DNA"/>
</dbReference>
<keyword evidence="3" id="KW-1185">Reference proteome</keyword>
<sequence>MYITVQTYLGDIRIDKHHHHHHNNNNSRSSRSPAPRNKQGTVKSENSAGGDLGCGWSAEKVLICI</sequence>
<feature type="compositionally biased region" description="Polar residues" evidence="1">
    <location>
        <begin position="38"/>
        <end position="47"/>
    </location>
</feature>
<proteinExistence type="predicted"/>
<evidence type="ECO:0000256" key="1">
    <source>
        <dbReference type="SAM" id="MobiDB-lite"/>
    </source>
</evidence>
<dbReference type="Proteomes" id="UP000249497">
    <property type="component" value="Unassembled WGS sequence"/>
</dbReference>
<name>A0A8T8WKI0_ASPJA</name>
<evidence type="ECO:0000313" key="2">
    <source>
        <dbReference type="EMBL" id="RAH76223.1"/>
    </source>
</evidence>
<evidence type="ECO:0000313" key="3">
    <source>
        <dbReference type="Proteomes" id="UP000249497"/>
    </source>
</evidence>
<gene>
    <name evidence="2" type="ORF">BO86DRAFT_27298</name>
</gene>
<feature type="region of interest" description="Disordered" evidence="1">
    <location>
        <begin position="13"/>
        <end position="56"/>
    </location>
</feature>
<dbReference type="AlphaFoldDB" id="A0A8T8WKI0"/>
<accession>A0A8T8WKI0</accession>
<dbReference type="RefSeq" id="XP_025522117.1">
    <property type="nucleotide sequence ID" value="XM_025667238.1"/>
</dbReference>
<dbReference type="GeneID" id="37170930"/>
<protein>
    <submittedName>
        <fullName evidence="2">Uncharacterized protein</fullName>
    </submittedName>
</protein>